<dbReference type="Pfam" id="PF00595">
    <property type="entry name" value="PDZ"/>
    <property type="match status" value="1"/>
</dbReference>
<feature type="region of interest" description="Disordered" evidence="9">
    <location>
        <begin position="247"/>
        <end position="295"/>
    </location>
</feature>
<keyword evidence="8" id="KW-0040">ANK repeat</keyword>
<dbReference type="Gene3D" id="2.30.42.10">
    <property type="match status" value="1"/>
</dbReference>
<evidence type="ECO:0000256" key="1">
    <source>
        <dbReference type="ARBA" id="ARBA00004175"/>
    </source>
</evidence>
<evidence type="ECO:0000256" key="7">
    <source>
        <dbReference type="ARBA" id="ARBA00034105"/>
    </source>
</evidence>
<dbReference type="PANTHER" id="PTHR24135">
    <property type="entry name" value="SH3 AND MULTIPLE ANKYRIN REPEAT DOMAINS PROTEIN"/>
    <property type="match status" value="1"/>
</dbReference>
<feature type="compositionally biased region" description="Polar residues" evidence="9">
    <location>
        <begin position="845"/>
        <end position="856"/>
    </location>
</feature>
<feature type="repeat" description="ANK" evidence="8">
    <location>
        <begin position="184"/>
        <end position="216"/>
    </location>
</feature>
<feature type="compositionally biased region" description="Basic and acidic residues" evidence="9">
    <location>
        <begin position="1061"/>
        <end position="1074"/>
    </location>
</feature>
<proteinExistence type="predicted"/>
<dbReference type="CDD" id="cd06746">
    <property type="entry name" value="PDZ_SHANK1_3-like"/>
    <property type="match status" value="1"/>
</dbReference>
<keyword evidence="5" id="KW-0800">Toxin</keyword>
<dbReference type="InterPro" id="IPR002110">
    <property type="entry name" value="Ankyrin_rpt"/>
</dbReference>
<dbReference type="Pfam" id="PF12796">
    <property type="entry name" value="Ank_2"/>
    <property type="match status" value="2"/>
</dbReference>
<dbReference type="PROSITE" id="PS50297">
    <property type="entry name" value="ANK_REP_REGION"/>
    <property type="match status" value="3"/>
</dbReference>
<protein>
    <submittedName>
        <fullName evidence="13 14">Uncharacterized protein LOC106478746 isoform X1</fullName>
    </submittedName>
</protein>
<evidence type="ECO:0000256" key="5">
    <source>
        <dbReference type="ARBA" id="ARBA00023028"/>
    </source>
</evidence>
<dbReference type="PROSITE" id="PS50088">
    <property type="entry name" value="ANK_REPEAT"/>
    <property type="match status" value="3"/>
</dbReference>
<keyword evidence="3" id="KW-1052">Target cell membrane</keyword>
<sequence>MMNASEKQNKNLTAKSTLRRFTEHIKNGNIEKIEKFLHKGLDPNIQCPDTKETPLTLATTLRHPRHVIMALINGGARLDFTTLDGLTALHRAVEANNIEALKTLLDLGASPNYKDNRKLTPLYYSVLYGSDHRLTELLLYEHAVLGTADLQGWQEVHQACKHGRVHHLELLLFYGADLNCQNASGNTALHICAVNDQQECARVLLSRGVNKEALNYANQDPYQVAVIAGNFQLAELIKNHKTDDFIPYRDTPRFNPRRRPSSTIARSTVENKSVTGAKPRSSSSTSTTEPKTLAKEDAAQEAKLVGISDCELLEGRLANGQEGLFPSSCVQEIKPRVEKLVDGRHTDGQDMLLRRVHSMPRKWKMDGSPRTVVLHKGKKGFGFVLRGAKATSPLMERQRAYAWPSLQYLDDVDRGGVADQAGMKKGDFVLEVNGHNITQATHDQVVSIIRQSGDLVTMTVVTVSNPPQTKRPINQRQCSTVPRRMSLKKAPTPPKRDPGTTLSFGRARARSMVTGLADIDSLEDRLQDYYFECRSARSSFIVSVEDGRHHSKTEQQNLEPILQKSIYVTKYSSEEPSRMVDDFEILLNRNRHFLLHKKFNSCPELAKASVCAVNNVQKYICKRTKSFDTFFSSSDKNHVHSWACPPHNYRKDYRRSVEIEKVASGNKWCSQSLNINSEERNLAEKNIDECKFPLQTVRSRNEETYLAEEIHSSPWAGINNVYSNFSERNNWPQSTVARTEEARQGVYAETLLLPKPRKQYPPPSGPPPPPPHGQVVRVDISRVQGEYANVDAVTNYDDTVMSSFRPGDSAKLYASPESLITVGYKPLQKSRITQRTLSRAVARPQSVQPRVVSHQTSSESESSGDASGFYGKQSSVESGAARYFKVRSVLNNRSSLGSPNHYPLLAPKPQDQFSSSLEIDSSEEEDLSSFLNKTGKLSTFGKADESTLNYGSCQVHSSQVDFNRSTFPCGRYSFDLQKYMSKNNDSQSSNNATMLYNHGSFHSSSGDYTILNQKYQLVLPKRNAQPTYQSCSYPYTDLQKYNNDKKEHFDRRSGKSAFEPVRGKKAEKSVHEPVYRSSTLPNRRNVGTDQRDIISKIRTIRPSHSFPNNLAKEDQDEYEFPPNDQTYVSSMNGYINYITKREVQTSSQIGEPIREGQYEGFLGRGGNKSQQKRLGTADISYKPQSVARNTNSSSSGLLQFLPPPPEFAVLTPSDDHLSTTISPPPEFSDGMSVLGVKGKKQFLSQSGWSTSHSNSTITFLEQHASNHIEKTIYPFGIDGPLAGKSVPLHKQQPLPTSSRVAPGKILSTVLSSEQPTLTEGKECRRKPLQHWSITDVSDWLDSLLLSEYKSAFLEAGINGAKLANMDNNDLVGLGVKLVSHRLNILRSMKRYLKMD</sequence>
<dbReference type="SUPFAM" id="SSF50156">
    <property type="entry name" value="PDZ domain-like"/>
    <property type="match status" value="1"/>
</dbReference>
<feature type="region of interest" description="Disordered" evidence="9">
    <location>
        <begin position="466"/>
        <end position="500"/>
    </location>
</feature>
<dbReference type="RefSeq" id="XP_022238099.1">
    <property type="nucleotide sequence ID" value="XM_022382391.1"/>
</dbReference>
<name>A0ABM1S394_LIMPO</name>
<reference evidence="13 14" key="1">
    <citation type="submission" date="2025-05" db="UniProtKB">
        <authorList>
            <consortium name="RefSeq"/>
        </authorList>
    </citation>
    <scope>IDENTIFICATION</scope>
    <source>
        <tissue evidence="13 14">Muscle</tissue>
    </source>
</reference>
<evidence type="ECO:0000256" key="9">
    <source>
        <dbReference type="SAM" id="MobiDB-lite"/>
    </source>
</evidence>
<dbReference type="RefSeq" id="XP_022238098.1">
    <property type="nucleotide sequence ID" value="XM_022382390.1"/>
</dbReference>
<dbReference type="Proteomes" id="UP000694941">
    <property type="component" value="Unplaced"/>
</dbReference>
<feature type="repeat" description="ANK" evidence="8">
    <location>
        <begin position="84"/>
        <end position="116"/>
    </location>
</feature>
<dbReference type="GeneID" id="106478746"/>
<feature type="region of interest" description="Disordered" evidence="9">
    <location>
        <begin position="836"/>
        <end position="871"/>
    </location>
</feature>
<dbReference type="PROSITE" id="PS50105">
    <property type="entry name" value="SAM_DOMAIN"/>
    <property type="match status" value="1"/>
</dbReference>
<feature type="domain" description="PDZ" evidence="11">
    <location>
        <begin position="371"/>
        <end position="464"/>
    </location>
</feature>
<keyword evidence="6" id="KW-0472">Membrane</keyword>
<feature type="compositionally biased region" description="Polar residues" evidence="9">
    <location>
        <begin position="466"/>
        <end position="480"/>
    </location>
</feature>
<keyword evidence="12" id="KW-1185">Reference proteome</keyword>
<dbReference type="SMART" id="SM00248">
    <property type="entry name" value="ANK"/>
    <property type="match status" value="6"/>
</dbReference>
<feature type="domain" description="SAM" evidence="10">
    <location>
        <begin position="1331"/>
        <end position="1394"/>
    </location>
</feature>
<dbReference type="InterPro" id="IPR001478">
    <property type="entry name" value="PDZ"/>
</dbReference>
<feature type="compositionally biased region" description="Polar residues" evidence="9">
    <location>
        <begin position="1076"/>
        <end position="1086"/>
    </location>
</feature>
<feature type="repeat" description="ANK" evidence="8">
    <location>
        <begin position="151"/>
        <end position="183"/>
    </location>
</feature>
<dbReference type="Gene3D" id="1.10.150.50">
    <property type="entry name" value="Transcription Factor, Ets-1"/>
    <property type="match status" value="1"/>
</dbReference>
<evidence type="ECO:0000256" key="6">
    <source>
        <dbReference type="ARBA" id="ARBA00023298"/>
    </source>
</evidence>
<dbReference type="PROSITE" id="PS50106">
    <property type="entry name" value="PDZ"/>
    <property type="match status" value="1"/>
</dbReference>
<comment type="subcellular location">
    <subcellularLocation>
        <location evidence="7">Postsynaptic density</location>
    </subcellularLocation>
    <subcellularLocation>
        <location evidence="1">Target cell membrane</location>
    </subcellularLocation>
</comment>
<dbReference type="SMART" id="SM00228">
    <property type="entry name" value="PDZ"/>
    <property type="match status" value="1"/>
</dbReference>
<feature type="compositionally biased region" description="Pro residues" evidence="9">
    <location>
        <begin position="759"/>
        <end position="772"/>
    </location>
</feature>
<evidence type="ECO:0000313" key="12">
    <source>
        <dbReference type="Proteomes" id="UP000694941"/>
    </source>
</evidence>
<keyword evidence="5" id="KW-0638">Presynaptic neurotoxin</keyword>
<dbReference type="PANTHER" id="PTHR24135:SF28">
    <property type="entry name" value="LD13733P"/>
    <property type="match status" value="1"/>
</dbReference>
<dbReference type="InterPro" id="IPR001660">
    <property type="entry name" value="SAM"/>
</dbReference>
<keyword evidence="5" id="KW-0528">Neurotoxin</keyword>
<dbReference type="SUPFAM" id="SSF48403">
    <property type="entry name" value="Ankyrin repeat"/>
    <property type="match status" value="1"/>
</dbReference>
<keyword evidence="2" id="KW-0268">Exocytosis</keyword>
<dbReference type="InterPro" id="IPR036034">
    <property type="entry name" value="PDZ_sf"/>
</dbReference>
<evidence type="ECO:0000259" key="10">
    <source>
        <dbReference type="PROSITE" id="PS50105"/>
    </source>
</evidence>
<evidence type="ECO:0000313" key="13">
    <source>
        <dbReference type="RefSeq" id="XP_022238098.1"/>
    </source>
</evidence>
<evidence type="ECO:0000256" key="3">
    <source>
        <dbReference type="ARBA" id="ARBA00022537"/>
    </source>
</evidence>
<dbReference type="SUPFAM" id="SSF47769">
    <property type="entry name" value="SAM/Pointed domain"/>
    <property type="match status" value="1"/>
</dbReference>
<evidence type="ECO:0000256" key="2">
    <source>
        <dbReference type="ARBA" id="ARBA00022483"/>
    </source>
</evidence>
<accession>A0ABM1S394</accession>
<evidence type="ECO:0000313" key="14">
    <source>
        <dbReference type="RefSeq" id="XP_022238099.1"/>
    </source>
</evidence>
<evidence type="ECO:0000256" key="4">
    <source>
        <dbReference type="ARBA" id="ARBA00023018"/>
    </source>
</evidence>
<organism evidence="12 14">
    <name type="scientific">Limulus polyphemus</name>
    <name type="common">Atlantic horseshoe crab</name>
    <dbReference type="NCBI Taxonomy" id="6850"/>
    <lineage>
        <taxon>Eukaryota</taxon>
        <taxon>Metazoa</taxon>
        <taxon>Ecdysozoa</taxon>
        <taxon>Arthropoda</taxon>
        <taxon>Chelicerata</taxon>
        <taxon>Merostomata</taxon>
        <taxon>Xiphosura</taxon>
        <taxon>Limulidae</taxon>
        <taxon>Limulus</taxon>
    </lineage>
</organism>
<dbReference type="Gene3D" id="1.25.40.20">
    <property type="entry name" value="Ankyrin repeat-containing domain"/>
    <property type="match status" value="2"/>
</dbReference>
<dbReference type="InterPro" id="IPR013761">
    <property type="entry name" value="SAM/pointed_sf"/>
</dbReference>
<dbReference type="InterPro" id="IPR036770">
    <property type="entry name" value="Ankyrin_rpt-contain_sf"/>
</dbReference>
<feature type="compositionally biased region" description="Polar residues" evidence="9">
    <location>
        <begin position="261"/>
        <end position="274"/>
    </location>
</feature>
<keyword evidence="4" id="KW-0770">Synapse</keyword>
<keyword evidence="6" id="KW-1053">Target membrane</keyword>
<dbReference type="Pfam" id="PF00536">
    <property type="entry name" value="SAM_1"/>
    <property type="match status" value="1"/>
</dbReference>
<evidence type="ECO:0000256" key="8">
    <source>
        <dbReference type="PROSITE-ProRule" id="PRU00023"/>
    </source>
</evidence>
<feature type="region of interest" description="Disordered" evidence="9">
    <location>
        <begin position="1046"/>
        <end position="1086"/>
    </location>
</feature>
<evidence type="ECO:0000259" key="11">
    <source>
        <dbReference type="PROSITE" id="PS50106"/>
    </source>
</evidence>
<gene>
    <name evidence="13 14" type="primary">LOC106478746</name>
</gene>
<feature type="region of interest" description="Disordered" evidence="9">
    <location>
        <begin position="754"/>
        <end position="774"/>
    </location>
</feature>
<dbReference type="SMART" id="SM00454">
    <property type="entry name" value="SAM"/>
    <property type="match status" value="1"/>
</dbReference>
<dbReference type="InterPro" id="IPR051569">
    <property type="entry name" value="SHANK"/>
</dbReference>